<keyword evidence="2" id="KW-0479">Metal-binding</keyword>
<organism evidence="7 8">
    <name type="scientific">Jeotgalicoccus aerolatus</name>
    <dbReference type="NCBI Taxonomy" id="709510"/>
    <lineage>
        <taxon>Bacteria</taxon>
        <taxon>Bacillati</taxon>
        <taxon>Bacillota</taxon>
        <taxon>Bacilli</taxon>
        <taxon>Bacillales</taxon>
        <taxon>Staphylococcaceae</taxon>
        <taxon>Jeotgalicoccus</taxon>
    </lineage>
</organism>
<evidence type="ECO:0000313" key="7">
    <source>
        <dbReference type="EMBL" id="SDJ56001.1"/>
    </source>
</evidence>
<dbReference type="SMART" id="SM00849">
    <property type="entry name" value="Lactamase_B"/>
    <property type="match status" value="1"/>
</dbReference>
<dbReference type="InterPro" id="IPR001279">
    <property type="entry name" value="Metallo-B-lactamas"/>
</dbReference>
<evidence type="ECO:0000313" key="6">
    <source>
        <dbReference type="EMBL" id="MBP1951720.1"/>
    </source>
</evidence>
<dbReference type="Gene3D" id="3.60.15.10">
    <property type="entry name" value="Ribonuclease Z/Hydroxyacylglutathione hydrolase-like"/>
    <property type="match status" value="1"/>
</dbReference>
<evidence type="ECO:0000256" key="1">
    <source>
        <dbReference type="ARBA" id="ARBA00001947"/>
    </source>
</evidence>
<evidence type="ECO:0000313" key="8">
    <source>
        <dbReference type="Proteomes" id="UP000242700"/>
    </source>
</evidence>
<dbReference type="InterPro" id="IPR036866">
    <property type="entry name" value="RibonucZ/Hydroxyglut_hydro"/>
</dbReference>
<proteinExistence type="predicted"/>
<reference evidence="6 9" key="3">
    <citation type="submission" date="2021-03" db="EMBL/GenBank/DDBJ databases">
        <title>Genomic Encyclopedia of Type Strains, Phase IV (KMG-IV): sequencing the most valuable type-strain genomes for metagenomic binning, comparative biology and taxonomic classification.</title>
        <authorList>
            <person name="Goeker M."/>
        </authorList>
    </citation>
    <scope>NUCLEOTIDE SEQUENCE [LARGE SCALE GENOMIC DNA]</scope>
    <source>
        <strain evidence="6 9">DSM 22420</strain>
    </source>
</reference>
<dbReference type="GO" id="GO:0016787">
    <property type="term" value="F:hydrolase activity"/>
    <property type="evidence" value="ECO:0007669"/>
    <property type="project" value="UniProtKB-KW"/>
</dbReference>
<comment type="cofactor">
    <cofactor evidence="1">
        <name>Zn(2+)</name>
        <dbReference type="ChEBI" id="CHEBI:29105"/>
    </cofactor>
</comment>
<evidence type="ECO:0000256" key="4">
    <source>
        <dbReference type="ARBA" id="ARBA00022833"/>
    </source>
</evidence>
<dbReference type="Proteomes" id="UP001519348">
    <property type="component" value="Unassembled WGS sequence"/>
</dbReference>
<dbReference type="AlphaFoldDB" id="A0A1G8UQD7"/>
<dbReference type="SUPFAM" id="SSF56281">
    <property type="entry name" value="Metallo-hydrolase/oxidoreductase"/>
    <property type="match status" value="1"/>
</dbReference>
<dbReference type="PANTHER" id="PTHR46233:SF3">
    <property type="entry name" value="HYDROXYACYLGLUTATHIONE HYDROLASE GLOC"/>
    <property type="match status" value="1"/>
</dbReference>
<keyword evidence="4" id="KW-0862">Zinc</keyword>
<dbReference type="Pfam" id="PF00753">
    <property type="entry name" value="Lactamase_B"/>
    <property type="match status" value="1"/>
</dbReference>
<reference evidence="8" key="1">
    <citation type="submission" date="2016-10" db="EMBL/GenBank/DDBJ databases">
        <authorList>
            <person name="Varghese N."/>
            <person name="Submissions S."/>
        </authorList>
    </citation>
    <scope>NUCLEOTIDE SEQUENCE [LARGE SCALE GENOMIC DNA]</scope>
    <source>
        <strain evidence="8">CGMCC 1.8911</strain>
    </source>
</reference>
<dbReference type="CDD" id="cd06262">
    <property type="entry name" value="metallo-hydrolase-like_MBL-fold"/>
    <property type="match status" value="1"/>
</dbReference>
<dbReference type="PANTHER" id="PTHR46233">
    <property type="entry name" value="HYDROXYACYLGLUTATHIONE HYDROLASE GLOC"/>
    <property type="match status" value="1"/>
</dbReference>
<accession>A0A1G8UQD7</accession>
<feature type="domain" description="Metallo-beta-lactamase" evidence="5">
    <location>
        <begin position="12"/>
        <end position="186"/>
    </location>
</feature>
<protein>
    <submittedName>
        <fullName evidence="7">Glyoxylase, beta-lactamase superfamily II</fullName>
    </submittedName>
    <submittedName>
        <fullName evidence="6">Glyoxylase-like metal-dependent hydrolase (Beta-lactamase superfamily II)</fullName>
    </submittedName>
</protein>
<name>A0A1G8UQD7_9STAP</name>
<dbReference type="Proteomes" id="UP000242700">
    <property type="component" value="Unassembled WGS sequence"/>
</dbReference>
<evidence type="ECO:0000259" key="5">
    <source>
        <dbReference type="SMART" id="SM00849"/>
    </source>
</evidence>
<evidence type="ECO:0000256" key="3">
    <source>
        <dbReference type="ARBA" id="ARBA00022801"/>
    </source>
</evidence>
<dbReference type="InterPro" id="IPR051453">
    <property type="entry name" value="MBL_Glyoxalase_II"/>
</dbReference>
<dbReference type="STRING" id="586411.SAMN05216187_10176"/>
<dbReference type="OrthoDB" id="9802248at2"/>
<reference evidence="7" key="2">
    <citation type="submission" date="2016-10" db="EMBL/GenBank/DDBJ databases">
        <authorList>
            <person name="de Groot N.N."/>
        </authorList>
    </citation>
    <scope>NUCLEOTIDE SEQUENCE [LARGE SCALE GENOMIC DNA]</scope>
    <source>
        <strain evidence="7">CGMCC 1.8911</strain>
    </source>
</reference>
<keyword evidence="3" id="KW-0378">Hydrolase</keyword>
<evidence type="ECO:0000313" key="9">
    <source>
        <dbReference type="Proteomes" id="UP001519348"/>
    </source>
</evidence>
<keyword evidence="9" id="KW-1185">Reference proteome</keyword>
<dbReference type="RefSeq" id="WP_092594558.1">
    <property type="nucleotide sequence ID" value="NZ_BMCN01000001.1"/>
</dbReference>
<sequence length="203" mass="22263">MKITRLPLGALSTNCYIISTKESALLVDPSAEAKVIIGKLKDIGLPVDAILLTHTHYDHFGALDEVQAFTGAEVYMSDIEKDWLTDTSKNGSIRFTEEITSSVRPNTLKEGPCTLGAFKFDVIHTPGHSPGSLSYKFEDFIVSGDVLFNKGVGRTDLYGGSEAELMYSIKEKLFKLDPATTVYAGHNIPTTIGDEKENNPYVR</sequence>
<dbReference type="EMBL" id="FNFI01000001">
    <property type="protein sequence ID" value="SDJ56001.1"/>
    <property type="molecule type" value="Genomic_DNA"/>
</dbReference>
<evidence type="ECO:0000256" key="2">
    <source>
        <dbReference type="ARBA" id="ARBA00022723"/>
    </source>
</evidence>
<gene>
    <name evidence="6" type="ORF">J2Z27_000755</name>
    <name evidence="7" type="ORF">SAMN05216187_10176</name>
</gene>
<dbReference type="GO" id="GO:0046872">
    <property type="term" value="F:metal ion binding"/>
    <property type="evidence" value="ECO:0007669"/>
    <property type="project" value="UniProtKB-KW"/>
</dbReference>
<dbReference type="EMBL" id="JAGGKN010000002">
    <property type="protein sequence ID" value="MBP1951720.1"/>
    <property type="molecule type" value="Genomic_DNA"/>
</dbReference>